<evidence type="ECO:0000259" key="1">
    <source>
        <dbReference type="Pfam" id="PF26154"/>
    </source>
</evidence>
<reference evidence="2 3" key="2">
    <citation type="submission" date="2016-08" db="EMBL/GenBank/DDBJ databases">
        <title>Orenia metallireducens sp. nov. strain Z6, a Novel Metal-reducing Firmicute from the Deep Subsurface.</title>
        <authorList>
            <person name="Maxim B.I."/>
            <person name="Kenneth K."/>
            <person name="Flynn T.M."/>
            <person name="Oloughlin E.J."/>
            <person name="Locke R.A."/>
            <person name="Weber J.R."/>
            <person name="Egan S.M."/>
            <person name="Mackie R.I."/>
            <person name="Cann I.K."/>
        </authorList>
    </citation>
    <scope>NUCLEOTIDE SEQUENCE [LARGE SCALE GENOMIC DNA]</scope>
    <source>
        <strain evidence="2 3">Z6</strain>
    </source>
</reference>
<evidence type="ECO:0000313" key="2">
    <source>
        <dbReference type="EMBL" id="OCL27633.1"/>
    </source>
</evidence>
<evidence type="ECO:0000313" key="3">
    <source>
        <dbReference type="Proteomes" id="UP000093514"/>
    </source>
</evidence>
<feature type="domain" description="DUF8042" evidence="1">
    <location>
        <begin position="75"/>
        <end position="182"/>
    </location>
</feature>
<protein>
    <recommendedName>
        <fullName evidence="1">DUF8042 domain-containing protein</fullName>
    </recommendedName>
</protein>
<dbReference type="AlphaFoldDB" id="A0A1C0AB80"/>
<comment type="caution">
    <text evidence="2">The sequence shown here is derived from an EMBL/GenBank/DDBJ whole genome shotgun (WGS) entry which is preliminary data.</text>
</comment>
<reference evidence="3" key="1">
    <citation type="submission" date="2016-07" db="EMBL/GenBank/DDBJ databases">
        <authorList>
            <person name="Florea S."/>
            <person name="Webb J.S."/>
            <person name="Jaromczyk J."/>
            <person name="Schardl C.L."/>
        </authorList>
    </citation>
    <scope>NUCLEOTIDE SEQUENCE [LARGE SCALE GENOMIC DNA]</scope>
    <source>
        <strain evidence="3">Z6</strain>
    </source>
</reference>
<dbReference type="Pfam" id="PF26154">
    <property type="entry name" value="DUF8042"/>
    <property type="match status" value="1"/>
</dbReference>
<sequence>MKITVFGVDIDLKETEYKNVGDIIDTIESQGAIVVEVIADEEDITNFSAAELEAIMPIKDLKIIAKSKKDLIIDSLEEVENYIPRLIEGIDNIVKLFTQGNEPEGYQLLMQLFEGIEWLNMLLGHMEKDMQINEMMFNIINKAEFVDQWQNSIEELLSAMENQDTIFLSDILEYEVTPVLKDYFNLAKDLNIKLS</sequence>
<proteinExistence type="predicted"/>
<organism evidence="2 3">
    <name type="scientific">Orenia metallireducens</name>
    <dbReference type="NCBI Taxonomy" id="1413210"/>
    <lineage>
        <taxon>Bacteria</taxon>
        <taxon>Bacillati</taxon>
        <taxon>Bacillota</taxon>
        <taxon>Clostridia</taxon>
        <taxon>Halanaerobiales</taxon>
        <taxon>Halobacteroidaceae</taxon>
        <taxon>Orenia</taxon>
    </lineage>
</organism>
<dbReference type="Proteomes" id="UP000093514">
    <property type="component" value="Unassembled WGS sequence"/>
</dbReference>
<dbReference type="EMBL" id="LWDV01000007">
    <property type="protein sequence ID" value="OCL27633.1"/>
    <property type="molecule type" value="Genomic_DNA"/>
</dbReference>
<name>A0A1C0AB80_9FIRM</name>
<keyword evidence="3" id="KW-1185">Reference proteome</keyword>
<dbReference type="InterPro" id="IPR058355">
    <property type="entry name" value="DUF8042"/>
</dbReference>
<gene>
    <name evidence="2" type="ORF">U472_03530</name>
</gene>
<dbReference type="RefSeq" id="WP_068715569.1">
    <property type="nucleotide sequence ID" value="NZ_LWDV01000007.1"/>
</dbReference>
<accession>A0A1C0AB80</accession>
<dbReference type="OrthoDB" id="1683192at2"/>